<dbReference type="NCBIfam" id="NF010681">
    <property type="entry name" value="PRK14081.1"/>
    <property type="match status" value="1"/>
</dbReference>
<evidence type="ECO:0000259" key="1">
    <source>
        <dbReference type="Pfam" id="PF07495"/>
    </source>
</evidence>
<protein>
    <submittedName>
        <fullName evidence="2">Y_Y_Y domain-containing protein</fullName>
    </submittedName>
</protein>
<reference evidence="2 3" key="1">
    <citation type="submission" date="2017-04" db="EMBL/GenBank/DDBJ databases">
        <authorList>
            <person name="Afonso C.L."/>
            <person name="Miller P.J."/>
            <person name="Scott M.A."/>
            <person name="Spackman E."/>
            <person name="Goraichik I."/>
            <person name="Dimitrov K.M."/>
            <person name="Suarez D.L."/>
            <person name="Swayne D.E."/>
        </authorList>
    </citation>
    <scope>NUCLEOTIDE SEQUENCE [LARGE SCALE GENOMIC DNA]</scope>
    <source>
        <strain evidence="2 3">DSM 12555</strain>
    </source>
</reference>
<dbReference type="InterPro" id="IPR011123">
    <property type="entry name" value="Y_Y_Y"/>
</dbReference>
<dbReference type="OrthoDB" id="1925648at2"/>
<feature type="domain" description="Two component regulator three Y" evidence="1">
    <location>
        <begin position="122"/>
        <end position="186"/>
    </location>
</feature>
<sequence>MNEFEIKFNIESPQSSNDEIVICVGDILEEGLLYKYFVGLGGKWNLLKDFSKDTEVKWKPEEDGIYTIMIQARKENENKPFNYLSKTQYTIGNIKDKFTEQIILDKKELTVGEKITAKVETSGKGMLFKYEIRQDNNWILLKDYSADDMITWTVTKVGEQELIVQCKQMDSKEKYDYIESIQFNVLPIDKIEISDFRCLTEELLMDTEITFEVDIKYDDSRLVLYKFVKIDAEGHAECIQNYSTKRRVSYIEKSFGDFKILCMVKDMYSPAEYDERAIIVYNVKKYRKVKVKSFTTDVSSPQSTESEINFKAIVNGGRNLLYRYVIQGLESKDSGYIKKDSFTWKPKEAGAYKITLMVKDAAYEGDFEDKAEMDFDIDEINYDPVVIKEIIKDKKSKLLVGDTINIKAIAEGGSDLRYSFNVKDAEGKLEKISYGTCNWVNYTAEKSGAYELEVRVKDKFSKKEYDSHSFVYLEALNYIPASIDYILLPYNDHYMVGDKIELTVISENTRNVINKYTLKINDRIVEETQYISDTRYIFTPKFAGFYEVEIFTKNKGSDKIFDCKKNVKLRVFDALPITNTSIECDKLKIIVNESINFSVSCDGGREVGYEFYLFENGEWSLVQKYSRKSYYTFIPFSTGYYKILVLSKSQFKKIAYEDYTILEFEVEK</sequence>
<feature type="domain" description="Two component regulator three Y" evidence="1">
    <location>
        <begin position="217"/>
        <end position="283"/>
    </location>
</feature>
<feature type="domain" description="Two component regulator three Y" evidence="1">
    <location>
        <begin position="30"/>
        <end position="91"/>
    </location>
</feature>
<accession>A0A1W1XV82</accession>
<feature type="domain" description="Two component regulator three Y" evidence="1">
    <location>
        <begin position="410"/>
        <end position="469"/>
    </location>
</feature>
<dbReference type="EMBL" id="FWXH01000020">
    <property type="protein sequence ID" value="SMC27853.1"/>
    <property type="molecule type" value="Genomic_DNA"/>
</dbReference>
<dbReference type="Proteomes" id="UP000192468">
    <property type="component" value="Unassembled WGS sequence"/>
</dbReference>
<gene>
    <name evidence="2" type="ORF">SAMN02745134_03324</name>
</gene>
<dbReference type="AlphaFoldDB" id="A0A1W1XV82"/>
<dbReference type="RefSeq" id="WP_084117348.1">
    <property type="nucleotide sequence ID" value="NZ_FWXH01000020.1"/>
</dbReference>
<organism evidence="2 3">
    <name type="scientific">Clostridium acidisoli DSM 12555</name>
    <dbReference type="NCBI Taxonomy" id="1121291"/>
    <lineage>
        <taxon>Bacteria</taxon>
        <taxon>Bacillati</taxon>
        <taxon>Bacillota</taxon>
        <taxon>Clostridia</taxon>
        <taxon>Eubacteriales</taxon>
        <taxon>Clostridiaceae</taxon>
        <taxon>Clostridium</taxon>
    </lineage>
</organism>
<keyword evidence="3" id="KW-1185">Reference proteome</keyword>
<evidence type="ECO:0000313" key="3">
    <source>
        <dbReference type="Proteomes" id="UP000192468"/>
    </source>
</evidence>
<evidence type="ECO:0000313" key="2">
    <source>
        <dbReference type="EMBL" id="SMC27853.1"/>
    </source>
</evidence>
<dbReference type="STRING" id="1121291.SAMN02745134_03324"/>
<proteinExistence type="predicted"/>
<name>A0A1W1XV82_9CLOT</name>
<feature type="domain" description="Two component regulator three Y" evidence="1">
    <location>
        <begin position="315"/>
        <end position="377"/>
    </location>
</feature>
<dbReference type="Pfam" id="PF07495">
    <property type="entry name" value="Y_Y_Y"/>
    <property type="match status" value="5"/>
</dbReference>